<dbReference type="Proteomes" id="UP000741282">
    <property type="component" value="Unassembled WGS sequence"/>
</dbReference>
<keyword evidence="1" id="KW-0812">Transmembrane</keyword>
<feature type="transmembrane region" description="Helical" evidence="1">
    <location>
        <begin position="12"/>
        <end position="31"/>
    </location>
</feature>
<evidence type="ECO:0000256" key="1">
    <source>
        <dbReference type="SAM" id="Phobius"/>
    </source>
</evidence>
<reference evidence="2" key="2">
    <citation type="journal article" date="2021" name="Microbiome">
        <title>Successional dynamics and alternative stable states in a saline activated sludge microbial community over 9 years.</title>
        <authorList>
            <person name="Wang Y."/>
            <person name="Ye J."/>
            <person name="Ju F."/>
            <person name="Liu L."/>
            <person name="Boyd J.A."/>
            <person name="Deng Y."/>
            <person name="Parks D.H."/>
            <person name="Jiang X."/>
            <person name="Yin X."/>
            <person name="Woodcroft B.J."/>
            <person name="Tyson G.W."/>
            <person name="Hugenholtz P."/>
            <person name="Polz M.F."/>
            <person name="Zhang T."/>
        </authorList>
    </citation>
    <scope>NUCLEOTIDE SEQUENCE</scope>
    <source>
        <strain evidence="2">HKST-UBA17</strain>
    </source>
</reference>
<sequence>MNLSKKELTILYALTFILVSGFVVISILFYIDMRETEKVIMKPPTGIEYPEKEDTCGNMICEEGDRNECPTDCTTGIIQANDSKQIVLNDTSPKLRQSFTAVGVNPSLRYIRLQYVDLIRKPVSLRIYDGTELTTPLLELSFVMPNDRARDYQIFEGDDVEIPFVTGQRYVLELEVSAGGETTFYTSQDSSIYPYGELEIFGLAKDKDGNVIDDQERWIEQIGDLQFTILLWSDDQTEDLGRVSD</sequence>
<keyword evidence="1" id="KW-1133">Transmembrane helix</keyword>
<gene>
    <name evidence="2" type="ORF">KC685_00945</name>
</gene>
<keyword evidence="1" id="KW-0472">Membrane</keyword>
<accession>A0A955I1M5</accession>
<reference evidence="2" key="1">
    <citation type="submission" date="2020-04" db="EMBL/GenBank/DDBJ databases">
        <authorList>
            <person name="Zhang T."/>
        </authorList>
    </citation>
    <scope>NUCLEOTIDE SEQUENCE</scope>
    <source>
        <strain evidence="2">HKST-UBA17</strain>
    </source>
</reference>
<proteinExistence type="predicted"/>
<organism evidence="2 3">
    <name type="scientific">Candidatus Dojkabacteria bacterium</name>
    <dbReference type="NCBI Taxonomy" id="2099670"/>
    <lineage>
        <taxon>Bacteria</taxon>
        <taxon>Candidatus Dojkabacteria</taxon>
    </lineage>
</organism>
<evidence type="ECO:0000313" key="3">
    <source>
        <dbReference type="Proteomes" id="UP000741282"/>
    </source>
</evidence>
<evidence type="ECO:0000313" key="2">
    <source>
        <dbReference type="EMBL" id="MCA9376469.1"/>
    </source>
</evidence>
<comment type="caution">
    <text evidence="2">The sequence shown here is derived from an EMBL/GenBank/DDBJ whole genome shotgun (WGS) entry which is preliminary data.</text>
</comment>
<protein>
    <submittedName>
        <fullName evidence="2">Uncharacterized protein</fullName>
    </submittedName>
</protein>
<dbReference type="AlphaFoldDB" id="A0A955I1M5"/>
<dbReference type="EMBL" id="JAGQLN010000003">
    <property type="protein sequence ID" value="MCA9376469.1"/>
    <property type="molecule type" value="Genomic_DNA"/>
</dbReference>
<name>A0A955I1M5_9BACT</name>